<sequence length="364" mass="38959">MRFASLSLILPTSFLANALRVVNVTVDNVDPASSQNGCLVLQPDGLQRRSPEVSLGQFVHSCHKHTLRCDASVTLTFTGIAVYLIYPPRPHQIALSATLDFNSPIFVVIPGHSSEAVFDAPTPVWGISGLPDIEHTLSISNQGQSDPIYVDAFMYTSTDRTEHCRRRQGAGEPGESPVADDADTVLGSGSSSAVSPTVSSSVSTSTSLTPTPAFHSTSSHTDVGIALGVVFGVLALTGLAFLAFRRHRRRRSDAYEEEKASSPHTPTYYVPAPEMANTRPPSMRERRDRFSTTHTPAGTPLTRSTAPASFLTSLSSNSMGLAYLSSFSHEKSAPASSSHGTASIQDVDMDAPPPDYETPQQQSE</sequence>
<keyword evidence="2" id="KW-1133">Transmembrane helix</keyword>
<keyword evidence="3" id="KW-0732">Signal</keyword>
<feature type="transmembrane region" description="Helical" evidence="2">
    <location>
        <begin position="223"/>
        <end position="244"/>
    </location>
</feature>
<feature type="compositionally biased region" description="Low complexity" evidence="1">
    <location>
        <begin position="184"/>
        <end position="213"/>
    </location>
</feature>
<keyword evidence="2" id="KW-0472">Membrane</keyword>
<evidence type="ECO:0000313" key="5">
    <source>
        <dbReference type="Proteomes" id="UP001218188"/>
    </source>
</evidence>
<proteinExistence type="predicted"/>
<comment type="caution">
    <text evidence="4">The sequence shown here is derived from an EMBL/GenBank/DDBJ whole genome shotgun (WGS) entry which is preliminary data.</text>
</comment>
<dbReference type="AlphaFoldDB" id="A0AAD6SJY3"/>
<dbReference type="Proteomes" id="UP001218188">
    <property type="component" value="Unassembled WGS sequence"/>
</dbReference>
<feature type="compositionally biased region" description="Basic and acidic residues" evidence="1">
    <location>
        <begin position="282"/>
        <end position="291"/>
    </location>
</feature>
<dbReference type="Gene3D" id="2.60.120.260">
    <property type="entry name" value="Galactose-binding domain-like"/>
    <property type="match status" value="1"/>
</dbReference>
<feature type="compositionally biased region" description="Polar residues" evidence="1">
    <location>
        <begin position="292"/>
        <end position="305"/>
    </location>
</feature>
<keyword evidence="2" id="KW-0812">Transmembrane</keyword>
<evidence type="ECO:0000256" key="3">
    <source>
        <dbReference type="SAM" id="SignalP"/>
    </source>
</evidence>
<gene>
    <name evidence="4" type="ORF">C8F04DRAFT_1399440</name>
</gene>
<name>A0AAD6SJY3_9AGAR</name>
<organism evidence="4 5">
    <name type="scientific">Mycena alexandri</name>
    <dbReference type="NCBI Taxonomy" id="1745969"/>
    <lineage>
        <taxon>Eukaryota</taxon>
        <taxon>Fungi</taxon>
        <taxon>Dikarya</taxon>
        <taxon>Basidiomycota</taxon>
        <taxon>Agaricomycotina</taxon>
        <taxon>Agaricomycetes</taxon>
        <taxon>Agaricomycetidae</taxon>
        <taxon>Agaricales</taxon>
        <taxon>Marasmiineae</taxon>
        <taxon>Mycenaceae</taxon>
        <taxon>Mycena</taxon>
    </lineage>
</organism>
<feature type="signal peptide" evidence="3">
    <location>
        <begin position="1"/>
        <end position="18"/>
    </location>
</feature>
<accession>A0AAD6SJY3</accession>
<feature type="compositionally biased region" description="Polar residues" evidence="1">
    <location>
        <begin position="334"/>
        <end position="344"/>
    </location>
</feature>
<feature type="region of interest" description="Disordered" evidence="1">
    <location>
        <begin position="161"/>
        <end position="217"/>
    </location>
</feature>
<protein>
    <submittedName>
        <fullName evidence="4">Uncharacterized protein</fullName>
    </submittedName>
</protein>
<feature type="region of interest" description="Disordered" evidence="1">
    <location>
        <begin position="328"/>
        <end position="364"/>
    </location>
</feature>
<evidence type="ECO:0000256" key="2">
    <source>
        <dbReference type="SAM" id="Phobius"/>
    </source>
</evidence>
<feature type="chain" id="PRO_5042101160" evidence="3">
    <location>
        <begin position="19"/>
        <end position="364"/>
    </location>
</feature>
<evidence type="ECO:0000256" key="1">
    <source>
        <dbReference type="SAM" id="MobiDB-lite"/>
    </source>
</evidence>
<evidence type="ECO:0000313" key="4">
    <source>
        <dbReference type="EMBL" id="KAJ7027490.1"/>
    </source>
</evidence>
<feature type="region of interest" description="Disordered" evidence="1">
    <location>
        <begin position="253"/>
        <end position="305"/>
    </location>
</feature>
<dbReference type="EMBL" id="JARJCM010000123">
    <property type="protein sequence ID" value="KAJ7027490.1"/>
    <property type="molecule type" value="Genomic_DNA"/>
</dbReference>
<reference evidence="4" key="1">
    <citation type="submission" date="2023-03" db="EMBL/GenBank/DDBJ databases">
        <title>Massive genome expansion in bonnet fungi (Mycena s.s.) driven by repeated elements and novel gene families across ecological guilds.</title>
        <authorList>
            <consortium name="Lawrence Berkeley National Laboratory"/>
            <person name="Harder C.B."/>
            <person name="Miyauchi S."/>
            <person name="Viragh M."/>
            <person name="Kuo A."/>
            <person name="Thoen E."/>
            <person name="Andreopoulos B."/>
            <person name="Lu D."/>
            <person name="Skrede I."/>
            <person name="Drula E."/>
            <person name="Henrissat B."/>
            <person name="Morin E."/>
            <person name="Kohler A."/>
            <person name="Barry K."/>
            <person name="LaButti K."/>
            <person name="Morin E."/>
            <person name="Salamov A."/>
            <person name="Lipzen A."/>
            <person name="Mereny Z."/>
            <person name="Hegedus B."/>
            <person name="Baldrian P."/>
            <person name="Stursova M."/>
            <person name="Weitz H."/>
            <person name="Taylor A."/>
            <person name="Grigoriev I.V."/>
            <person name="Nagy L.G."/>
            <person name="Martin F."/>
            <person name="Kauserud H."/>
        </authorList>
    </citation>
    <scope>NUCLEOTIDE SEQUENCE</scope>
    <source>
        <strain evidence="4">CBHHK200</strain>
    </source>
</reference>
<keyword evidence="5" id="KW-1185">Reference proteome</keyword>